<dbReference type="Gene3D" id="3.90.1340.10">
    <property type="entry name" value="Phage tail collar domain"/>
    <property type="match status" value="1"/>
</dbReference>
<dbReference type="Proteomes" id="UP001501456">
    <property type="component" value="Unassembled WGS sequence"/>
</dbReference>
<evidence type="ECO:0000256" key="1">
    <source>
        <dbReference type="SAM" id="MobiDB-lite"/>
    </source>
</evidence>
<dbReference type="InterPro" id="IPR037053">
    <property type="entry name" value="Phage_tail_collar_dom_sf"/>
</dbReference>
<name>A0ABP7GZ19_9FLAO</name>
<feature type="domain" description="Phage tail collar" evidence="3">
    <location>
        <begin position="39"/>
        <end position="95"/>
    </location>
</feature>
<keyword evidence="2" id="KW-0732">Signal</keyword>
<evidence type="ECO:0000256" key="2">
    <source>
        <dbReference type="SAM" id="SignalP"/>
    </source>
</evidence>
<feature type="compositionally biased region" description="Polar residues" evidence="1">
    <location>
        <begin position="161"/>
        <end position="179"/>
    </location>
</feature>
<gene>
    <name evidence="4" type="ORF">GCM10022271_09740</name>
</gene>
<dbReference type="Pfam" id="PF07484">
    <property type="entry name" value="Collar"/>
    <property type="match status" value="1"/>
</dbReference>
<evidence type="ECO:0000313" key="5">
    <source>
        <dbReference type="Proteomes" id="UP001501456"/>
    </source>
</evidence>
<proteinExistence type="predicted"/>
<evidence type="ECO:0000259" key="3">
    <source>
        <dbReference type="Pfam" id="PF07484"/>
    </source>
</evidence>
<feature type="signal peptide" evidence="2">
    <location>
        <begin position="1"/>
        <end position="33"/>
    </location>
</feature>
<accession>A0ABP7GZ19</accession>
<sequence length="205" mass="21914">MYLSDNQLHKLLIMKKTITTLLLFICLSSAIQAQDAYLGDIKLTAVNFNQRGWMSCEGQLLPINQNAALYSLLGTTYGGDGVTTFALPDLRGRVPVGIGQGNGLSPVVQGEVGGVESNVLTVAQMPSHNHAVNAFVEDGTSSDPTGNYPAGTKLLDKEYASSGTPTTMNSNMISSQGQNSPINNKQPYLGLRYVICVQGIYPSRN</sequence>
<dbReference type="InterPro" id="IPR011083">
    <property type="entry name" value="Phage_tail_collar_dom"/>
</dbReference>
<keyword evidence="5" id="KW-1185">Reference proteome</keyword>
<organism evidence="4 5">
    <name type="scientific">Corallibacter vietnamensis</name>
    <dbReference type="NCBI Taxonomy" id="904130"/>
    <lineage>
        <taxon>Bacteria</taxon>
        <taxon>Pseudomonadati</taxon>
        <taxon>Bacteroidota</taxon>
        <taxon>Flavobacteriia</taxon>
        <taxon>Flavobacteriales</taxon>
        <taxon>Flavobacteriaceae</taxon>
        <taxon>Corallibacter</taxon>
    </lineage>
</organism>
<evidence type="ECO:0000313" key="4">
    <source>
        <dbReference type="EMBL" id="GAA3779556.1"/>
    </source>
</evidence>
<comment type="caution">
    <text evidence="4">The sequence shown here is derived from an EMBL/GenBank/DDBJ whole genome shotgun (WGS) entry which is preliminary data.</text>
</comment>
<protein>
    <submittedName>
        <fullName evidence="4">Tail fiber protein</fullName>
    </submittedName>
</protein>
<dbReference type="SUPFAM" id="SSF88874">
    <property type="entry name" value="Receptor-binding domain of short tail fibre protein gp12"/>
    <property type="match status" value="1"/>
</dbReference>
<feature type="chain" id="PRO_5047161743" evidence="2">
    <location>
        <begin position="34"/>
        <end position="205"/>
    </location>
</feature>
<dbReference type="EMBL" id="BAABBI010000001">
    <property type="protein sequence ID" value="GAA3779556.1"/>
    <property type="molecule type" value="Genomic_DNA"/>
</dbReference>
<reference evidence="5" key="1">
    <citation type="journal article" date="2019" name="Int. J. Syst. Evol. Microbiol.">
        <title>The Global Catalogue of Microorganisms (GCM) 10K type strain sequencing project: providing services to taxonomists for standard genome sequencing and annotation.</title>
        <authorList>
            <consortium name="The Broad Institute Genomics Platform"/>
            <consortium name="The Broad Institute Genome Sequencing Center for Infectious Disease"/>
            <person name="Wu L."/>
            <person name="Ma J."/>
        </authorList>
    </citation>
    <scope>NUCLEOTIDE SEQUENCE [LARGE SCALE GENOMIC DNA]</scope>
    <source>
        <strain evidence="5">JCM 17525</strain>
    </source>
</reference>
<feature type="region of interest" description="Disordered" evidence="1">
    <location>
        <begin position="160"/>
        <end position="179"/>
    </location>
</feature>